<protein>
    <submittedName>
        <fullName evidence="1">Uncharacterized protein</fullName>
    </submittedName>
</protein>
<accession>A0A1H7EB82</accession>
<dbReference type="EMBL" id="FNYE01000051">
    <property type="protein sequence ID" value="SEK11213.1"/>
    <property type="molecule type" value="Genomic_DNA"/>
</dbReference>
<gene>
    <name evidence="1" type="ORF">SAMN05192539_105115</name>
</gene>
<organism evidence="1 2">
    <name type="scientific">Paraburkholderia diazotrophica</name>
    <dbReference type="NCBI Taxonomy" id="667676"/>
    <lineage>
        <taxon>Bacteria</taxon>
        <taxon>Pseudomonadati</taxon>
        <taxon>Pseudomonadota</taxon>
        <taxon>Betaproteobacteria</taxon>
        <taxon>Burkholderiales</taxon>
        <taxon>Burkholderiaceae</taxon>
        <taxon>Paraburkholderia</taxon>
    </lineage>
</organism>
<evidence type="ECO:0000313" key="1">
    <source>
        <dbReference type="EMBL" id="SEK11213.1"/>
    </source>
</evidence>
<dbReference type="AlphaFoldDB" id="A0A1H7EB82"/>
<proteinExistence type="predicted"/>
<name>A0A1H7EB82_9BURK</name>
<keyword evidence="2" id="KW-1185">Reference proteome</keyword>
<dbReference type="Proteomes" id="UP000198866">
    <property type="component" value="Unassembled WGS sequence"/>
</dbReference>
<evidence type="ECO:0000313" key="2">
    <source>
        <dbReference type="Proteomes" id="UP000198866"/>
    </source>
</evidence>
<sequence length="299" mass="32408">MRPLYVTREVLFLTLRDASRVVIPAPWAMRYVEPAFSGGLGAALCLAAALGNAKRSVVVMAIWDAKNTARRVSRALGGGMSYGVIQWNAGSGTLAPVLSAMRSADPTSFKAAFPASSNYNALDSALTKGNSGDLYNWAVNQQATNASGWKAPFQNLARIQAFKDIQVATAVRERHQHVMAMIEFLRSLSSDLMKNVELVSYCALFDVAVQQQSLKPAAEAIKSRVASDHPTSQSALVRIAVEERAKAAKHVYVADCMSGRIGIIQQSPFSYTAYGQTSQRTNVNFNLISQDAHAYVCKI</sequence>
<reference evidence="2" key="1">
    <citation type="submission" date="2016-10" db="EMBL/GenBank/DDBJ databases">
        <authorList>
            <person name="Varghese N."/>
            <person name="Submissions S."/>
        </authorList>
    </citation>
    <scope>NUCLEOTIDE SEQUENCE [LARGE SCALE GENOMIC DNA]</scope>
    <source>
        <strain evidence="2">LMG 26031</strain>
    </source>
</reference>
<dbReference type="STRING" id="667676.SAMN05192539_105115"/>